<organism evidence="5 6">
    <name type="scientific">Plutella xylostella</name>
    <name type="common">Diamondback moth</name>
    <name type="synonym">Plutella maculipennis</name>
    <dbReference type="NCBI Taxonomy" id="51655"/>
    <lineage>
        <taxon>Eukaryota</taxon>
        <taxon>Metazoa</taxon>
        <taxon>Ecdysozoa</taxon>
        <taxon>Arthropoda</taxon>
        <taxon>Hexapoda</taxon>
        <taxon>Insecta</taxon>
        <taxon>Pterygota</taxon>
        <taxon>Neoptera</taxon>
        <taxon>Endopterygota</taxon>
        <taxon>Lepidoptera</taxon>
        <taxon>Glossata</taxon>
        <taxon>Ditrysia</taxon>
        <taxon>Yponomeutoidea</taxon>
        <taxon>Plutellidae</taxon>
        <taxon>Plutella</taxon>
    </lineage>
</organism>
<evidence type="ECO:0000256" key="2">
    <source>
        <dbReference type="ARBA" id="ARBA00022737"/>
    </source>
</evidence>
<evidence type="ECO:0000313" key="6">
    <source>
        <dbReference type="Proteomes" id="UP000823941"/>
    </source>
</evidence>
<keyword evidence="2" id="KW-0677">Repeat</keyword>
<feature type="signal peptide" evidence="4">
    <location>
        <begin position="1"/>
        <end position="20"/>
    </location>
</feature>
<dbReference type="EMBL" id="JAHIBW010000002">
    <property type="protein sequence ID" value="KAG7312828.1"/>
    <property type="molecule type" value="Genomic_DNA"/>
</dbReference>
<evidence type="ECO:0000256" key="4">
    <source>
        <dbReference type="SAM" id="SignalP"/>
    </source>
</evidence>
<comment type="similarity">
    <text evidence="1 3">Belongs to the chorion protein family.</text>
</comment>
<dbReference type="Proteomes" id="UP000823941">
    <property type="component" value="Chromosome 2"/>
</dbReference>
<sequence>MVSSVVFSVVAAVLIQTVYGQCGSSYVPQLPVAPISTGGCGCGGNGVNYAPVVSAGCGNNVALSNGYGSNLIGQNAYSSGLSSSISYPESVLSISSGSYTTPNGLQIVAENLEIGGTVGVYGAMPFVGAVTLNGAAPTAGQAIVSYNSAPGVGISESGCGLGLAGNGYGSSVGNNVGIIGNGYGIGNGVGLGNGIGCGNSYLGGNSGLIRNNVVASNAGYQIGGCGCQ</sequence>
<keyword evidence="4" id="KW-0732">Signal</keyword>
<evidence type="ECO:0000256" key="3">
    <source>
        <dbReference type="RuleBase" id="RU004378"/>
    </source>
</evidence>
<evidence type="ECO:0000256" key="1">
    <source>
        <dbReference type="ARBA" id="ARBA00005906"/>
    </source>
</evidence>
<gene>
    <name evidence="5" type="ORF">JYU34_001210</name>
</gene>
<protein>
    <submittedName>
        <fullName evidence="5">Uncharacterized protein</fullName>
    </submittedName>
</protein>
<feature type="chain" id="PRO_5045551947" evidence="4">
    <location>
        <begin position="21"/>
        <end position="228"/>
    </location>
</feature>
<keyword evidence="6" id="KW-1185">Reference proteome</keyword>
<evidence type="ECO:0000313" key="5">
    <source>
        <dbReference type="EMBL" id="KAG7312828.1"/>
    </source>
</evidence>
<dbReference type="InterPro" id="IPR002635">
    <property type="entry name" value="Chorion"/>
</dbReference>
<dbReference type="Pfam" id="PF01723">
    <property type="entry name" value="Chorion_1"/>
    <property type="match status" value="1"/>
</dbReference>
<accession>A0ABQ7R6C6</accession>
<reference evidence="5 6" key="1">
    <citation type="submission" date="2021-06" db="EMBL/GenBank/DDBJ databases">
        <title>A haploid diamondback moth (Plutella xylostella L.) genome assembly resolves 31 chromosomes and identifies a diamide resistance mutation.</title>
        <authorList>
            <person name="Ward C.M."/>
            <person name="Perry K.D."/>
            <person name="Baker G."/>
            <person name="Powis K."/>
            <person name="Heckel D.G."/>
            <person name="Baxter S.W."/>
        </authorList>
    </citation>
    <scope>NUCLEOTIDE SEQUENCE [LARGE SCALE GENOMIC DNA]</scope>
    <source>
        <strain evidence="5 6">LV</strain>
        <tissue evidence="5">Single pupa</tissue>
    </source>
</reference>
<comment type="caution">
    <text evidence="5">The sequence shown here is derived from an EMBL/GenBank/DDBJ whole genome shotgun (WGS) entry which is preliminary data.</text>
</comment>
<name>A0ABQ7R6C6_PLUXY</name>
<proteinExistence type="inferred from homology"/>